<organism evidence="1">
    <name type="scientific">Fusarium oxysporum f. sp. vasinfectum 25433</name>
    <dbReference type="NCBI Taxonomy" id="1089449"/>
    <lineage>
        <taxon>Eukaryota</taxon>
        <taxon>Fungi</taxon>
        <taxon>Dikarya</taxon>
        <taxon>Ascomycota</taxon>
        <taxon>Pezizomycotina</taxon>
        <taxon>Sordariomycetes</taxon>
        <taxon>Hypocreomycetidae</taxon>
        <taxon>Hypocreales</taxon>
        <taxon>Nectriaceae</taxon>
        <taxon>Fusarium</taxon>
        <taxon>Fusarium oxysporum species complex</taxon>
    </lineage>
</organism>
<reference evidence="1" key="2">
    <citation type="submission" date="2012-05" db="EMBL/GenBank/DDBJ databases">
        <title>The Genome Annotation of Fusarium oxysporum Cotton.</title>
        <authorList>
            <consortium name="The Broad Institute Genomics Platform"/>
            <person name="Ma L.-J."/>
            <person name="Corby-Kistler H."/>
            <person name="Broz K."/>
            <person name="Gale L.R."/>
            <person name="Jonkers W."/>
            <person name="O'Donnell K."/>
            <person name="Ploetz R."/>
            <person name="Steinberg C."/>
            <person name="Schwartz D.C."/>
            <person name="VanEtten H."/>
            <person name="Zhou S."/>
            <person name="Young S.K."/>
            <person name="Zeng Q."/>
            <person name="Gargeya S."/>
            <person name="Fitzgerald M."/>
            <person name="Abouelleil A."/>
            <person name="Alvarado L."/>
            <person name="Chapman S.B."/>
            <person name="Gainer-Dewar J."/>
            <person name="Goldberg J."/>
            <person name="Griggs A."/>
            <person name="Gujja S."/>
            <person name="Hansen M."/>
            <person name="Howarth C."/>
            <person name="Imamovic A."/>
            <person name="Ireland A."/>
            <person name="Larimer J."/>
            <person name="McCowan C."/>
            <person name="Murphy C."/>
            <person name="Pearson M."/>
            <person name="Poon T.W."/>
            <person name="Priest M."/>
            <person name="Roberts A."/>
            <person name="Saif S."/>
            <person name="Shea T."/>
            <person name="Sykes S."/>
            <person name="Wortman J."/>
            <person name="Nusbaum C."/>
            <person name="Birren B."/>
        </authorList>
    </citation>
    <scope>NUCLEOTIDE SEQUENCE</scope>
    <source>
        <strain evidence="1">25433</strain>
    </source>
</reference>
<dbReference type="EMBL" id="JH658017">
    <property type="protein sequence ID" value="EXM15638.1"/>
    <property type="molecule type" value="Genomic_DNA"/>
</dbReference>
<gene>
    <name evidence="1" type="ORF">FOTG_16036</name>
</gene>
<protein>
    <submittedName>
        <fullName evidence="1">Uncharacterized protein</fullName>
    </submittedName>
</protein>
<dbReference type="AlphaFoldDB" id="X0KPX4"/>
<dbReference type="HOGENOM" id="CLU_3125061_0_0_1"/>
<evidence type="ECO:0000313" key="1">
    <source>
        <dbReference type="EMBL" id="EXM15638.1"/>
    </source>
</evidence>
<accession>X0KPX4</accession>
<dbReference type="Proteomes" id="UP000030701">
    <property type="component" value="Unassembled WGS sequence"/>
</dbReference>
<reference evidence="1" key="1">
    <citation type="submission" date="2011-11" db="EMBL/GenBank/DDBJ databases">
        <title>The Genome Sequence of Fusarium oxysporum Cotton.</title>
        <authorList>
            <consortium name="The Broad Institute Genome Sequencing Platform"/>
            <person name="Ma L.-J."/>
            <person name="Gale L.R."/>
            <person name="Schwartz D.C."/>
            <person name="Zhou S."/>
            <person name="Corby-Kistler H."/>
            <person name="Young S.K."/>
            <person name="Zeng Q."/>
            <person name="Gargeya S."/>
            <person name="Fitzgerald M."/>
            <person name="Haas B."/>
            <person name="Abouelleil A."/>
            <person name="Alvarado L."/>
            <person name="Arachchi H.M."/>
            <person name="Berlin A."/>
            <person name="Brown A."/>
            <person name="Chapman S.B."/>
            <person name="Chen Z."/>
            <person name="Dunbar C."/>
            <person name="Freedman E."/>
            <person name="Gearin G."/>
            <person name="Goldberg J."/>
            <person name="Griggs A."/>
            <person name="Gujja S."/>
            <person name="Heiman D."/>
            <person name="Howarth C."/>
            <person name="Larson L."/>
            <person name="Lui A."/>
            <person name="MacDonald P.J.P."/>
            <person name="Montmayeur A."/>
            <person name="Murphy C."/>
            <person name="Neiman D."/>
            <person name="Pearson M."/>
            <person name="Priest M."/>
            <person name="Roberts A."/>
            <person name="Saif S."/>
            <person name="Shea T."/>
            <person name="Shenoy N."/>
            <person name="Sisk P."/>
            <person name="Stolte C."/>
            <person name="Sykes S."/>
            <person name="Wortman J."/>
            <person name="Nusbaum C."/>
            <person name="Birren B."/>
        </authorList>
    </citation>
    <scope>NUCLEOTIDE SEQUENCE [LARGE SCALE GENOMIC DNA]</scope>
    <source>
        <strain evidence="1">25433</strain>
    </source>
</reference>
<proteinExistence type="predicted"/>
<sequence length="50" mass="5875">MYRPKNRSTDRPKPERVAAVAAAAMEGQCCRRRWTSWRSRAGRPRGCRKR</sequence>
<name>X0KPX4_FUSOX</name>